<organism evidence="3">
    <name type="scientific">uncultured Coleofasciculus sp</name>
    <dbReference type="NCBI Taxonomy" id="1267456"/>
    <lineage>
        <taxon>Bacteria</taxon>
        <taxon>Bacillati</taxon>
        <taxon>Cyanobacteriota</taxon>
        <taxon>Cyanophyceae</taxon>
        <taxon>Coleofasciculales</taxon>
        <taxon>Coleofasciculaceae</taxon>
        <taxon>Coleofasciculus</taxon>
        <taxon>environmental samples</taxon>
    </lineage>
</organism>
<dbReference type="SUPFAM" id="SSF54909">
    <property type="entry name" value="Dimeric alpha+beta barrel"/>
    <property type="match status" value="1"/>
</dbReference>
<sequence length="162" mass="18631">MPTRISTQQEKPSMVFVSVTRLRLKSPFYLPVFMWNNFLTIWQITNTPGFLGGKVLRDAKQTFWTMTAWEEQAAMKIFRNSGTHRSVMPKIQDWCDEASVVHWKQEDSNLPDWGDVHHRLVTEGFVTRLSNPSPAHLQQNIPAPTSSQSLPLRPRKNNAATL</sequence>
<evidence type="ECO:0000259" key="2">
    <source>
        <dbReference type="Pfam" id="PF03992"/>
    </source>
</evidence>
<dbReference type="InterPro" id="IPR011008">
    <property type="entry name" value="Dimeric_a/b-barrel"/>
</dbReference>
<evidence type="ECO:0000256" key="1">
    <source>
        <dbReference type="SAM" id="MobiDB-lite"/>
    </source>
</evidence>
<feature type="compositionally biased region" description="Polar residues" evidence="1">
    <location>
        <begin position="132"/>
        <end position="150"/>
    </location>
</feature>
<dbReference type="Pfam" id="PF03992">
    <property type="entry name" value="ABM"/>
    <property type="match status" value="1"/>
</dbReference>
<accession>A0A6J4I3W8</accession>
<name>A0A6J4I3W8_9CYAN</name>
<proteinExistence type="predicted"/>
<gene>
    <name evidence="3" type="ORF">AVDCRST_MAG92-1516</name>
</gene>
<evidence type="ECO:0000313" key="3">
    <source>
        <dbReference type="EMBL" id="CAA9240822.1"/>
    </source>
</evidence>
<dbReference type="EMBL" id="CADCTM010000219">
    <property type="protein sequence ID" value="CAA9240822.1"/>
    <property type="molecule type" value="Genomic_DNA"/>
</dbReference>
<protein>
    <recommendedName>
        <fullName evidence="2">ABM domain-containing protein</fullName>
    </recommendedName>
</protein>
<feature type="domain" description="ABM" evidence="2">
    <location>
        <begin position="45"/>
        <end position="87"/>
    </location>
</feature>
<reference evidence="3" key="1">
    <citation type="submission" date="2020-02" db="EMBL/GenBank/DDBJ databases">
        <authorList>
            <person name="Meier V. D."/>
        </authorList>
    </citation>
    <scope>NUCLEOTIDE SEQUENCE</scope>
    <source>
        <strain evidence="3">AVDCRST_MAG92</strain>
    </source>
</reference>
<dbReference type="AlphaFoldDB" id="A0A6J4I3W8"/>
<feature type="region of interest" description="Disordered" evidence="1">
    <location>
        <begin position="132"/>
        <end position="162"/>
    </location>
</feature>
<dbReference type="InterPro" id="IPR007138">
    <property type="entry name" value="ABM_dom"/>
</dbReference>